<protein>
    <submittedName>
        <fullName evidence="2">Uncharacterized protein</fullName>
    </submittedName>
</protein>
<sequence>MTRSLITIRSTIRWVRNTLRTTTANVSEPFILRVIKRKPRSTILPDFLSTRLRLLLGSFEQYSEEVWPTSDPFPPSLEYTLYDLPSVDLDLKDIVPLRNYQYPNLTDRNAWPGPSNIRTGPQNNRLESFGPTRPGLREDTIGNNTLLEDRERNGIQPVSSSDINESTAGCFRAVFRALERDLVYFGKRIRVLLLPRHIDLI</sequence>
<proteinExistence type="predicted"/>
<dbReference type="GeneID" id="92087777"/>
<dbReference type="EMBL" id="JAQQWL010000004">
    <property type="protein sequence ID" value="KAK8076033.1"/>
    <property type="molecule type" value="Genomic_DNA"/>
</dbReference>
<comment type="caution">
    <text evidence="2">The sequence shown here is derived from an EMBL/GenBank/DDBJ whole genome shotgun (WGS) entry which is preliminary data.</text>
</comment>
<organism evidence="2 3">
    <name type="scientific">Apiospora phragmitis</name>
    <dbReference type="NCBI Taxonomy" id="2905665"/>
    <lineage>
        <taxon>Eukaryota</taxon>
        <taxon>Fungi</taxon>
        <taxon>Dikarya</taxon>
        <taxon>Ascomycota</taxon>
        <taxon>Pezizomycotina</taxon>
        <taxon>Sordariomycetes</taxon>
        <taxon>Xylariomycetidae</taxon>
        <taxon>Amphisphaeriales</taxon>
        <taxon>Apiosporaceae</taxon>
        <taxon>Apiospora</taxon>
    </lineage>
</organism>
<feature type="region of interest" description="Disordered" evidence="1">
    <location>
        <begin position="111"/>
        <end position="139"/>
    </location>
</feature>
<accession>A0ABR1VXQ8</accession>
<gene>
    <name evidence="2" type="ORF">PG994_003305</name>
</gene>
<evidence type="ECO:0000313" key="3">
    <source>
        <dbReference type="Proteomes" id="UP001480595"/>
    </source>
</evidence>
<name>A0ABR1VXQ8_9PEZI</name>
<evidence type="ECO:0000256" key="1">
    <source>
        <dbReference type="SAM" id="MobiDB-lite"/>
    </source>
</evidence>
<evidence type="ECO:0000313" key="2">
    <source>
        <dbReference type="EMBL" id="KAK8076033.1"/>
    </source>
</evidence>
<reference evidence="2 3" key="1">
    <citation type="submission" date="2023-01" db="EMBL/GenBank/DDBJ databases">
        <title>Analysis of 21 Apiospora genomes using comparative genomics revels a genus with tremendous synthesis potential of carbohydrate active enzymes and secondary metabolites.</title>
        <authorList>
            <person name="Sorensen T."/>
        </authorList>
    </citation>
    <scope>NUCLEOTIDE SEQUENCE [LARGE SCALE GENOMIC DNA]</scope>
    <source>
        <strain evidence="2 3">CBS 135458</strain>
    </source>
</reference>
<dbReference type="RefSeq" id="XP_066718992.1">
    <property type="nucleotide sequence ID" value="XM_066854714.1"/>
</dbReference>
<dbReference type="Proteomes" id="UP001480595">
    <property type="component" value="Unassembled WGS sequence"/>
</dbReference>
<keyword evidence="3" id="KW-1185">Reference proteome</keyword>
<feature type="compositionally biased region" description="Polar residues" evidence="1">
    <location>
        <begin position="116"/>
        <end position="126"/>
    </location>
</feature>